<feature type="transmembrane region" description="Helical" evidence="1">
    <location>
        <begin position="105"/>
        <end position="125"/>
    </location>
</feature>
<proteinExistence type="predicted"/>
<reference evidence="2 3" key="1">
    <citation type="journal article" date="2012" name="Genome Biol.">
        <title>Sequencing three crocodilian genomes to illuminate the evolution of archosaurs and amniotes.</title>
        <authorList>
            <person name="St John J.A."/>
            <person name="Braun E.L."/>
            <person name="Isberg S.R."/>
            <person name="Miles L.G."/>
            <person name="Chong A.Y."/>
            <person name="Gongora J."/>
            <person name="Dalzell P."/>
            <person name="Moran C."/>
            <person name="Bed'hom B."/>
            <person name="Abzhanov A."/>
            <person name="Burgess S.C."/>
            <person name="Cooksey A.M."/>
            <person name="Castoe T.A."/>
            <person name="Crawford N.G."/>
            <person name="Densmore L.D."/>
            <person name="Drew J.C."/>
            <person name="Edwards S.V."/>
            <person name="Faircloth B.C."/>
            <person name="Fujita M.K."/>
            <person name="Greenwold M.J."/>
            <person name="Hoffmann F.G."/>
            <person name="Howard J.M."/>
            <person name="Iguchi T."/>
            <person name="Janes D.E."/>
            <person name="Khan S.Y."/>
            <person name="Kohno S."/>
            <person name="de Koning A.J."/>
            <person name="Lance S.L."/>
            <person name="McCarthy F.M."/>
            <person name="McCormack J.E."/>
            <person name="Merchant M.E."/>
            <person name="Peterson D.G."/>
            <person name="Pollock D.D."/>
            <person name="Pourmand N."/>
            <person name="Raney B.J."/>
            <person name="Roessler K.A."/>
            <person name="Sanford J.R."/>
            <person name="Sawyer R.H."/>
            <person name="Schmidt C.J."/>
            <person name="Triplett E.W."/>
            <person name="Tuberville T.D."/>
            <person name="Venegas-Anaya M."/>
            <person name="Howard J.T."/>
            <person name="Jarvis E.D."/>
            <person name="Guillette L.J.Jr."/>
            <person name="Glenn T.C."/>
            <person name="Green R.E."/>
            <person name="Ray D.A."/>
        </authorList>
    </citation>
    <scope>NUCLEOTIDE SEQUENCE [LARGE SCALE GENOMIC DNA]</scope>
    <source>
        <strain evidence="2">KSC_2009_1</strain>
    </source>
</reference>
<name>A0A151N942_ALLMI</name>
<keyword evidence="1" id="KW-0812">Transmembrane</keyword>
<keyword evidence="1" id="KW-1133">Transmembrane helix</keyword>
<dbReference type="EMBL" id="AKHW03003826">
    <property type="protein sequence ID" value="KYO33015.1"/>
    <property type="molecule type" value="Genomic_DNA"/>
</dbReference>
<evidence type="ECO:0000256" key="1">
    <source>
        <dbReference type="SAM" id="Phobius"/>
    </source>
</evidence>
<protein>
    <submittedName>
        <fullName evidence="2">Uncharacterized protein</fullName>
    </submittedName>
</protein>
<keyword evidence="3" id="KW-1185">Reference proteome</keyword>
<gene>
    <name evidence="2" type="ORF">Y1Q_0011326</name>
</gene>
<keyword evidence="1" id="KW-0472">Membrane</keyword>
<organism evidence="2 3">
    <name type="scientific">Alligator mississippiensis</name>
    <name type="common">American alligator</name>
    <dbReference type="NCBI Taxonomy" id="8496"/>
    <lineage>
        <taxon>Eukaryota</taxon>
        <taxon>Metazoa</taxon>
        <taxon>Chordata</taxon>
        <taxon>Craniata</taxon>
        <taxon>Vertebrata</taxon>
        <taxon>Euteleostomi</taxon>
        <taxon>Archelosauria</taxon>
        <taxon>Archosauria</taxon>
        <taxon>Crocodylia</taxon>
        <taxon>Alligatoridae</taxon>
        <taxon>Alligatorinae</taxon>
        <taxon>Alligator</taxon>
    </lineage>
</organism>
<evidence type="ECO:0000313" key="2">
    <source>
        <dbReference type="EMBL" id="KYO33015.1"/>
    </source>
</evidence>
<dbReference type="AlphaFoldDB" id="A0A151N942"/>
<sequence length="131" mass="14607">MARYTGQTVWAATGRNQLFRDTRSNHVLMGGNVPMGTNVNTIVQKEETSLSSMQPMDSVQCKGIHLPKVSLPLDFTWPTRSGDLLQGLICLCMLSQKQLKKWKEIIGKSAILVVFLKICVTDSVMHLNLSM</sequence>
<accession>A0A151N942</accession>
<dbReference type="Proteomes" id="UP000050525">
    <property type="component" value="Unassembled WGS sequence"/>
</dbReference>
<evidence type="ECO:0000313" key="3">
    <source>
        <dbReference type="Proteomes" id="UP000050525"/>
    </source>
</evidence>
<comment type="caution">
    <text evidence="2">The sequence shown here is derived from an EMBL/GenBank/DDBJ whole genome shotgun (WGS) entry which is preliminary data.</text>
</comment>